<dbReference type="GO" id="GO:0005737">
    <property type="term" value="C:cytoplasm"/>
    <property type="evidence" value="ECO:0007669"/>
    <property type="project" value="TreeGrafter"/>
</dbReference>
<dbReference type="Gene3D" id="3.30.300.30">
    <property type="match status" value="1"/>
</dbReference>
<evidence type="ECO:0000313" key="3">
    <source>
        <dbReference type="Proteomes" id="UP000623687"/>
    </source>
</evidence>
<dbReference type="GO" id="GO:0044550">
    <property type="term" value="P:secondary metabolite biosynthetic process"/>
    <property type="evidence" value="ECO:0007669"/>
    <property type="project" value="TreeGrafter"/>
</dbReference>
<organism evidence="2 3">
    <name type="scientific">Pleurotus ostreatus</name>
    <name type="common">Oyster mushroom</name>
    <name type="synonym">White-rot fungus</name>
    <dbReference type="NCBI Taxonomy" id="5322"/>
    <lineage>
        <taxon>Eukaryota</taxon>
        <taxon>Fungi</taxon>
        <taxon>Dikarya</taxon>
        <taxon>Basidiomycota</taxon>
        <taxon>Agaricomycotina</taxon>
        <taxon>Agaricomycetes</taxon>
        <taxon>Agaricomycetidae</taxon>
        <taxon>Agaricales</taxon>
        <taxon>Pleurotineae</taxon>
        <taxon>Pleurotaceae</taxon>
        <taxon>Pleurotus</taxon>
    </lineage>
</organism>
<dbReference type="VEuPathDB" id="FungiDB:PC9H_005564"/>
<dbReference type="PANTHER" id="PTHR45527">
    <property type="entry name" value="NONRIBOSOMAL PEPTIDE SYNTHETASE"/>
    <property type="match status" value="1"/>
</dbReference>
<keyword evidence="3" id="KW-1185">Reference proteome</keyword>
<dbReference type="AlphaFoldDB" id="A0A8H7A0P6"/>
<accession>A0A8H7A0P6</accession>
<keyword evidence="1" id="KW-0511">Multifunctional enzyme</keyword>
<dbReference type="OrthoDB" id="408177at2759"/>
<dbReference type="GO" id="GO:0043041">
    <property type="term" value="P:amino acid activation for nonribosomal peptide biosynthetic process"/>
    <property type="evidence" value="ECO:0007669"/>
    <property type="project" value="TreeGrafter"/>
</dbReference>
<evidence type="ECO:0008006" key="4">
    <source>
        <dbReference type="Google" id="ProtNLM"/>
    </source>
</evidence>
<reference evidence="2" key="1">
    <citation type="submission" date="2019-07" db="EMBL/GenBank/DDBJ databases">
        <authorList>
            <person name="Palmer J.M."/>
        </authorList>
    </citation>
    <scope>NUCLEOTIDE SEQUENCE</scope>
    <source>
        <strain evidence="2">PC9</strain>
    </source>
</reference>
<dbReference type="SUPFAM" id="SSF56801">
    <property type="entry name" value="Acetyl-CoA synthetase-like"/>
    <property type="match status" value="1"/>
</dbReference>
<sequence>MNPGILSQLVDLHRITMSTSWTRICALFLGAKQALYGRAGPESGISKGYINLVELTGRLFKPDIFSATGLVYNTGDLGRMRSDGDIEHLGRIDDQVKVKGFRAELDGITAVICSSPSVSVATTLLVGQEIVSILAPDTANLDEVRSNMQASLPYYANPKQYIVLPSLPLTLNGKVDKARIRKLVTRGDGDDTTPIVMQFIAASVLALATLVIAAPLDNESDAMTAREVAQGDWIILPVSRSRVAASGIAHGAAHAFGGVVNGAAQAATGAAHGAAHAFDGVVNGAAQATTGMADGAAHAFDGAVRGAAQAATSAADGAAQAFGGVVDGAAQAATGMADGAAEAFDGVVNGAAQVATGVSDGTAHAFDGAVNGAAGFAAGMADGTAPAARGFM</sequence>
<dbReference type="GO" id="GO:0031177">
    <property type="term" value="F:phosphopantetheine binding"/>
    <property type="evidence" value="ECO:0007669"/>
    <property type="project" value="TreeGrafter"/>
</dbReference>
<dbReference type="InterPro" id="IPR045851">
    <property type="entry name" value="AMP-bd_C_sf"/>
</dbReference>
<proteinExistence type="predicted"/>
<gene>
    <name evidence="2" type="ORF">PC9H_005564</name>
</gene>
<dbReference type="RefSeq" id="XP_036633630.1">
    <property type="nucleotide sequence ID" value="XM_036775128.1"/>
</dbReference>
<protein>
    <recommendedName>
        <fullName evidence="4">AMP-binding enzyme C-terminal domain-containing protein</fullName>
    </recommendedName>
</protein>
<evidence type="ECO:0000256" key="1">
    <source>
        <dbReference type="ARBA" id="ARBA00023268"/>
    </source>
</evidence>
<dbReference type="Gene3D" id="2.30.38.10">
    <property type="entry name" value="Luciferase, Domain 3"/>
    <property type="match status" value="1"/>
</dbReference>
<dbReference type="GeneID" id="59375382"/>
<dbReference type="PANTHER" id="PTHR45527:SF1">
    <property type="entry name" value="FATTY ACID SYNTHASE"/>
    <property type="match status" value="1"/>
</dbReference>
<evidence type="ECO:0000313" key="2">
    <source>
        <dbReference type="EMBL" id="KAF7433603.1"/>
    </source>
</evidence>
<dbReference type="Proteomes" id="UP000623687">
    <property type="component" value="Unassembled WGS sequence"/>
</dbReference>
<comment type="caution">
    <text evidence="2">The sequence shown here is derived from an EMBL/GenBank/DDBJ whole genome shotgun (WGS) entry which is preliminary data.</text>
</comment>
<dbReference type="EMBL" id="JACETU010000003">
    <property type="protein sequence ID" value="KAF7433603.1"/>
    <property type="molecule type" value="Genomic_DNA"/>
</dbReference>
<name>A0A8H7A0P6_PLEOS</name>